<dbReference type="InterPro" id="IPR045005">
    <property type="entry name" value="BPM1-6"/>
</dbReference>
<dbReference type="SMART" id="SM00225">
    <property type="entry name" value="BTB"/>
    <property type="match status" value="1"/>
</dbReference>
<dbReference type="CDD" id="cd00121">
    <property type="entry name" value="MATH"/>
    <property type="match status" value="1"/>
</dbReference>
<dbReference type="PROSITE" id="PS50144">
    <property type="entry name" value="MATH"/>
    <property type="match status" value="1"/>
</dbReference>
<dbReference type="Gramene" id="TraesKAR1D01G0341240.1">
    <property type="protein sequence ID" value="cds.TraesKAR1D01G0341240.1"/>
    <property type="gene ID" value="TraesKAR1D01G0341240"/>
</dbReference>
<dbReference type="Gene3D" id="2.60.210.10">
    <property type="entry name" value="Apoptosis, Tumor Necrosis Factor Receptor Associated Protein 2, Chain A"/>
    <property type="match status" value="1"/>
</dbReference>
<protein>
    <recommendedName>
        <fullName evidence="7">BTB domain-containing protein</fullName>
    </recommendedName>
</protein>
<feature type="domain" description="BTB" evidence="3">
    <location>
        <begin position="137"/>
        <end position="205"/>
    </location>
</feature>
<dbReference type="InterPro" id="IPR008974">
    <property type="entry name" value="TRAF-like"/>
</dbReference>
<dbReference type="InterPro" id="IPR056423">
    <property type="entry name" value="BACK_BPM_SPOP"/>
</dbReference>
<dbReference type="Gramene" id="TraesCAD_scaffold_014084_01G000600.1">
    <property type="protein sequence ID" value="TraesCAD_scaffold_014084_01G000600.1"/>
    <property type="gene ID" value="TraesCAD_scaffold_014084_01G000600"/>
</dbReference>
<dbReference type="SMR" id="A0A3B6A2E8"/>
<dbReference type="Pfam" id="PF22486">
    <property type="entry name" value="MATH_2"/>
    <property type="match status" value="1"/>
</dbReference>
<name>A0A3B6A2E8_WHEAT</name>
<dbReference type="InterPro" id="IPR011333">
    <property type="entry name" value="SKP1/BTB/POZ_sf"/>
</dbReference>
<dbReference type="Gramene" id="TraesCS1D02G407900.1">
    <property type="protein sequence ID" value="TraesCS1D02G407900.1.cds1"/>
    <property type="gene ID" value="TraesCS1D02G407900"/>
</dbReference>
<dbReference type="InterPro" id="IPR000210">
    <property type="entry name" value="BTB/POZ_dom"/>
</dbReference>
<comment type="pathway">
    <text evidence="1">Protein modification; protein ubiquitination.</text>
</comment>
<dbReference type="Gramene" id="TraesWEE_scaffold_018536_01G000600.1">
    <property type="protein sequence ID" value="TraesWEE_scaffold_018536_01G000600.1"/>
    <property type="gene ID" value="TraesWEE_scaffold_018536_01G000600"/>
</dbReference>
<dbReference type="OMA" id="DRHHCPG"/>
<dbReference type="Gene3D" id="1.25.40.420">
    <property type="match status" value="1"/>
</dbReference>
<dbReference type="Gramene" id="TraesCLE_scaffold_024483_01G000600.1">
    <property type="protein sequence ID" value="TraesCLE_scaffold_024483_01G000600.1"/>
    <property type="gene ID" value="TraesCLE_scaffold_024483_01G000600"/>
</dbReference>
<dbReference type="Gramene" id="TraesCS1D03G0946900.1">
    <property type="protein sequence ID" value="TraesCS1D03G0946900.1.CDS1"/>
    <property type="gene ID" value="TraesCS1D03G0946900"/>
</dbReference>
<reference evidence="5" key="1">
    <citation type="submission" date="2018-08" db="EMBL/GenBank/DDBJ databases">
        <authorList>
            <person name="Rossello M."/>
        </authorList>
    </citation>
    <scope>NUCLEOTIDE SEQUENCE [LARGE SCALE GENOMIC DNA]</scope>
    <source>
        <strain evidence="5">cv. Chinese Spring</strain>
    </source>
</reference>
<dbReference type="EnsemblPlants" id="TraesCS1D02G407900.1">
    <property type="protein sequence ID" value="TraesCS1D02G407900.1.cds1"/>
    <property type="gene ID" value="TraesCS1D02G407900"/>
</dbReference>
<dbReference type="Gene3D" id="3.30.710.10">
    <property type="entry name" value="Potassium Channel Kv1.1, Chain A"/>
    <property type="match status" value="1"/>
</dbReference>
<dbReference type="Proteomes" id="UP000019116">
    <property type="component" value="Chromosome 1D"/>
</dbReference>
<dbReference type="PANTHER" id="PTHR26379:SF479">
    <property type="entry name" value="MATH DOMAIN-CONTAINING PROTEIN"/>
    <property type="match status" value="1"/>
</dbReference>
<dbReference type="SUPFAM" id="SSF49599">
    <property type="entry name" value="TRAF domain-like"/>
    <property type="match status" value="1"/>
</dbReference>
<evidence type="ECO:0000313" key="6">
    <source>
        <dbReference type="Proteomes" id="UP000019116"/>
    </source>
</evidence>
<dbReference type="SUPFAM" id="SSF54695">
    <property type="entry name" value="POZ domain"/>
    <property type="match status" value="1"/>
</dbReference>
<dbReference type="GO" id="GO:0016567">
    <property type="term" value="P:protein ubiquitination"/>
    <property type="evidence" value="ECO:0007669"/>
    <property type="project" value="InterPro"/>
</dbReference>
<dbReference type="Pfam" id="PF24570">
    <property type="entry name" value="BACK_BPM_SPOP"/>
    <property type="match status" value="1"/>
</dbReference>
<dbReference type="PANTHER" id="PTHR26379">
    <property type="entry name" value="BTB/POZ AND MATH DOMAIN-CONTAINING PROTEIN 1"/>
    <property type="match status" value="1"/>
</dbReference>
<feature type="domain" description="MATH" evidence="4">
    <location>
        <begin position="1"/>
        <end position="106"/>
    </location>
</feature>
<evidence type="ECO:0000313" key="5">
    <source>
        <dbReference type="EnsemblPlants" id="TraesCS1D02G407900.1.cds1"/>
    </source>
</evidence>
<accession>A0A3B6A2E8</accession>
<dbReference type="AlphaFoldDB" id="A0A3B6A2E8"/>
<dbReference type="STRING" id="4565.A0A3B6A2E8"/>
<evidence type="ECO:0000256" key="1">
    <source>
        <dbReference type="ARBA" id="ARBA00004906"/>
    </source>
</evidence>
<comment type="similarity">
    <text evidence="2">Belongs to the Tdpoz family.</text>
</comment>
<sequence length="316" mass="35093">MGRSFCAGGYRWALKLCPNGDRMETAGFISVFLVLHEDVALPLNAHWQFSFVDQVDGHELACIRATNIGDFSKSGHGWGHYRFIKREDLEKSEHLKNDCFTIRCDFIITQAVDTFIEVPSSNICDHLNHLLVTKLGADVKFEVGSETFDAHRCVLAARSAVFRAELFGPMKEGTTADAIQIQDIEPNVFKALLGFIYTDSMPKMDMGGVAGEAGADVLWMEQLLVAADKYDLQRLKSMCEDRLLKHINLSSVSAILGVAAQHHCHELKEACLELLKLQSADGLRDVMATSDWQHISTTDPSVLNELITKLALKANP</sequence>
<dbReference type="InterPro" id="IPR002083">
    <property type="entry name" value="MATH/TRAF_dom"/>
</dbReference>
<evidence type="ECO:0000256" key="2">
    <source>
        <dbReference type="ARBA" id="ARBA00010846"/>
    </source>
</evidence>
<dbReference type="Gramene" id="TraesROB_scaffold_025958_01G000600.1">
    <property type="protein sequence ID" value="TraesROB_scaffold_025958_01G000600.1"/>
    <property type="gene ID" value="TraesROB_scaffold_025958_01G000600"/>
</dbReference>
<keyword evidence="6" id="KW-1185">Reference proteome</keyword>
<proteinExistence type="inferred from homology"/>
<evidence type="ECO:0000259" key="3">
    <source>
        <dbReference type="PROSITE" id="PS50097"/>
    </source>
</evidence>
<organism evidence="5">
    <name type="scientific">Triticum aestivum</name>
    <name type="common">Wheat</name>
    <dbReference type="NCBI Taxonomy" id="4565"/>
    <lineage>
        <taxon>Eukaryota</taxon>
        <taxon>Viridiplantae</taxon>
        <taxon>Streptophyta</taxon>
        <taxon>Embryophyta</taxon>
        <taxon>Tracheophyta</taxon>
        <taxon>Spermatophyta</taxon>
        <taxon>Magnoliopsida</taxon>
        <taxon>Liliopsida</taxon>
        <taxon>Poales</taxon>
        <taxon>Poaceae</taxon>
        <taxon>BOP clade</taxon>
        <taxon>Pooideae</taxon>
        <taxon>Triticodae</taxon>
        <taxon>Triticeae</taxon>
        <taxon>Triticinae</taxon>
        <taxon>Triticum</taxon>
    </lineage>
</organism>
<reference evidence="5" key="2">
    <citation type="submission" date="2018-10" db="UniProtKB">
        <authorList>
            <consortium name="EnsemblPlants"/>
        </authorList>
    </citation>
    <scope>IDENTIFICATION</scope>
</reference>
<dbReference type="PROSITE" id="PS50097">
    <property type="entry name" value="BTB"/>
    <property type="match status" value="1"/>
</dbReference>
<evidence type="ECO:0000259" key="4">
    <source>
        <dbReference type="PROSITE" id="PS50144"/>
    </source>
</evidence>
<evidence type="ECO:0008006" key="7">
    <source>
        <dbReference type="Google" id="ProtNLM"/>
    </source>
</evidence>
<dbReference type="Pfam" id="PF00651">
    <property type="entry name" value="BTB"/>
    <property type="match status" value="1"/>
</dbReference>